<feature type="binding site" evidence="12">
    <location>
        <begin position="114"/>
        <end position="117"/>
    </location>
    <ligand>
        <name>substrate</name>
    </ligand>
</feature>
<comment type="catalytic activity">
    <reaction evidence="1">
        <text>4-hydroxy-4-methyl-2-oxoglutarate = 2 pyruvate</text>
        <dbReference type="Rhea" id="RHEA:22748"/>
        <dbReference type="ChEBI" id="CHEBI:15361"/>
        <dbReference type="ChEBI" id="CHEBI:58276"/>
        <dbReference type="EC" id="4.1.3.17"/>
    </reaction>
</comment>
<feature type="binding site" evidence="12">
    <location>
        <position position="136"/>
    </location>
    <ligand>
        <name>substrate</name>
    </ligand>
</feature>
<keyword evidence="12" id="KW-0460">Magnesium</keyword>
<dbReference type="EC" id="4.1.3.17" evidence="5"/>
<comment type="cofactor">
    <cofactor evidence="12">
        <name>Mg(2+)</name>
        <dbReference type="ChEBI" id="CHEBI:18420"/>
    </cofactor>
</comment>
<comment type="function">
    <text evidence="8">Catalyzes the aldol cleavage of 4-hydroxy-4-methyl-2-oxoglutarate (HMG) into 2 molecules of pyruvate. Also contains a secondary oxaloacetate (OAA) decarboxylase activity due to the common pyruvate enolate transition state formed following C-C bond cleavage in the retro-aldol and decarboxylation reactions.</text>
</comment>
<evidence type="ECO:0000256" key="11">
    <source>
        <dbReference type="ARBA" id="ARBA00047973"/>
    </source>
</evidence>
<accession>A0A1H1Y134</accession>
<proteinExistence type="inferred from homology"/>
<comment type="similarity">
    <text evidence="3">Belongs to the class II aldolase/RraA-like family.</text>
</comment>
<dbReference type="Gene3D" id="3.50.30.40">
    <property type="entry name" value="Ribonuclease E inhibitor RraA/RraA-like"/>
    <property type="match status" value="1"/>
</dbReference>
<dbReference type="InterPro" id="IPR036704">
    <property type="entry name" value="RraA/RraA-like_sf"/>
</dbReference>
<name>A0A1H1Y134_9ACTN</name>
<reference evidence="13 14" key="1">
    <citation type="submission" date="2016-10" db="EMBL/GenBank/DDBJ databases">
        <authorList>
            <person name="de Groot N.N."/>
        </authorList>
    </citation>
    <scope>NUCLEOTIDE SEQUENCE [LARGE SCALE GENOMIC DNA]</scope>
    <source>
        <strain evidence="13 14">DSM 22024</strain>
    </source>
</reference>
<dbReference type="AlphaFoldDB" id="A0A1H1Y134"/>
<dbReference type="PANTHER" id="PTHR33254:SF16">
    <property type="entry name" value="BLR3842 PROTEIN"/>
    <property type="match status" value="1"/>
</dbReference>
<keyword evidence="14" id="KW-1185">Reference proteome</keyword>
<evidence type="ECO:0000313" key="13">
    <source>
        <dbReference type="EMBL" id="SDT15162.1"/>
    </source>
</evidence>
<dbReference type="OrthoDB" id="9805307at2"/>
<sequence length="251" mass="26556">MTDVRESRPAQSGPLAPETVAALRQVSTATLTTQLMSRGLRNTFLAGLRPLNPHAARMVGTAFTLRYIPAREDLDVLGVFADPEHPQRKAVESVGPGQVLVMDCRGRGRAASLGGILGTRLLRRGAAGVVTDGSVRDSPTFATLGLPAYSAGVSATTNLVQHHAVDLQVPIGCAEVPVYPGDVLVGDGEGVVCVPRELAAEVARDAVAQEHLEEFVQAEIEAGAALPGVYPPNEQTRERYRAWAKDNPPQA</sequence>
<comment type="cofactor">
    <cofactor evidence="2">
        <name>a divalent metal cation</name>
        <dbReference type="ChEBI" id="CHEBI:60240"/>
    </cofactor>
</comment>
<keyword evidence="12" id="KW-0479">Metal-binding</keyword>
<dbReference type="GO" id="GO:0047443">
    <property type="term" value="F:4-hydroxy-4-methyl-2-oxoglutarate aldolase activity"/>
    <property type="evidence" value="ECO:0007669"/>
    <property type="project" value="UniProtKB-EC"/>
</dbReference>
<dbReference type="Pfam" id="PF03737">
    <property type="entry name" value="RraA-like"/>
    <property type="match status" value="1"/>
</dbReference>
<evidence type="ECO:0000256" key="10">
    <source>
        <dbReference type="ARBA" id="ARBA00032305"/>
    </source>
</evidence>
<evidence type="ECO:0000256" key="5">
    <source>
        <dbReference type="ARBA" id="ARBA00012213"/>
    </source>
</evidence>
<evidence type="ECO:0000313" key="14">
    <source>
        <dbReference type="Proteomes" id="UP000198983"/>
    </source>
</evidence>
<comment type="subunit">
    <text evidence="4">Homotrimer.</text>
</comment>
<dbReference type="NCBIfam" id="NF006093">
    <property type="entry name" value="PRK08245.1"/>
    <property type="match status" value="1"/>
</dbReference>
<protein>
    <recommendedName>
        <fullName evidence="7">Putative 4-hydroxy-4-methyl-2-oxoglutarate aldolase</fullName>
        <ecNumber evidence="6">4.1.1.112</ecNumber>
        <ecNumber evidence="5">4.1.3.17</ecNumber>
    </recommendedName>
    <alternativeName>
        <fullName evidence="10">Oxaloacetate decarboxylase</fullName>
    </alternativeName>
    <alternativeName>
        <fullName evidence="9">RraA-like protein</fullName>
    </alternativeName>
</protein>
<evidence type="ECO:0000256" key="2">
    <source>
        <dbReference type="ARBA" id="ARBA00001968"/>
    </source>
</evidence>
<dbReference type="RefSeq" id="WP_092658293.1">
    <property type="nucleotide sequence ID" value="NZ_LT629732.1"/>
</dbReference>
<dbReference type="STRING" id="117157.SAMN04489717_5238"/>
<evidence type="ECO:0000256" key="8">
    <source>
        <dbReference type="ARBA" id="ARBA00025046"/>
    </source>
</evidence>
<feature type="binding site" evidence="12">
    <location>
        <position position="137"/>
    </location>
    <ligand>
        <name>Mg(2+)</name>
        <dbReference type="ChEBI" id="CHEBI:18420"/>
    </ligand>
</feature>
<evidence type="ECO:0000256" key="6">
    <source>
        <dbReference type="ARBA" id="ARBA00012947"/>
    </source>
</evidence>
<evidence type="ECO:0000256" key="1">
    <source>
        <dbReference type="ARBA" id="ARBA00001342"/>
    </source>
</evidence>
<dbReference type="PANTHER" id="PTHR33254">
    <property type="entry name" value="4-HYDROXY-4-METHYL-2-OXOGLUTARATE ALDOLASE 3-RELATED"/>
    <property type="match status" value="1"/>
</dbReference>
<comment type="catalytic activity">
    <reaction evidence="11">
        <text>oxaloacetate + H(+) = pyruvate + CO2</text>
        <dbReference type="Rhea" id="RHEA:15641"/>
        <dbReference type="ChEBI" id="CHEBI:15361"/>
        <dbReference type="ChEBI" id="CHEBI:15378"/>
        <dbReference type="ChEBI" id="CHEBI:16452"/>
        <dbReference type="ChEBI" id="CHEBI:16526"/>
        <dbReference type="EC" id="4.1.1.112"/>
    </reaction>
</comment>
<gene>
    <name evidence="13" type="ORF">SAMN04489717_5238</name>
</gene>
<dbReference type="EC" id="4.1.1.112" evidence="6"/>
<dbReference type="Proteomes" id="UP000198983">
    <property type="component" value="Chromosome I"/>
</dbReference>
<organism evidence="13 14">
    <name type="scientific">Actinopolymorpha singaporensis</name>
    <dbReference type="NCBI Taxonomy" id="117157"/>
    <lineage>
        <taxon>Bacteria</taxon>
        <taxon>Bacillati</taxon>
        <taxon>Actinomycetota</taxon>
        <taxon>Actinomycetes</taxon>
        <taxon>Propionibacteriales</taxon>
        <taxon>Actinopolymorphaceae</taxon>
        <taxon>Actinopolymorpha</taxon>
    </lineage>
</organism>
<dbReference type="CDD" id="cd16841">
    <property type="entry name" value="RraA_family"/>
    <property type="match status" value="1"/>
</dbReference>
<evidence type="ECO:0000256" key="9">
    <source>
        <dbReference type="ARBA" id="ARBA00030169"/>
    </source>
</evidence>
<dbReference type="InterPro" id="IPR005493">
    <property type="entry name" value="RraA/RraA-like"/>
</dbReference>
<evidence type="ECO:0000256" key="3">
    <source>
        <dbReference type="ARBA" id="ARBA00008621"/>
    </source>
</evidence>
<dbReference type="EMBL" id="LT629732">
    <property type="protein sequence ID" value="SDT15162.1"/>
    <property type="molecule type" value="Genomic_DNA"/>
</dbReference>
<dbReference type="GO" id="GO:0046872">
    <property type="term" value="F:metal ion binding"/>
    <property type="evidence" value="ECO:0007669"/>
    <property type="project" value="UniProtKB-KW"/>
</dbReference>
<evidence type="ECO:0000256" key="4">
    <source>
        <dbReference type="ARBA" id="ARBA00011233"/>
    </source>
</evidence>
<dbReference type="SUPFAM" id="SSF89562">
    <property type="entry name" value="RraA-like"/>
    <property type="match status" value="1"/>
</dbReference>
<evidence type="ECO:0000256" key="7">
    <source>
        <dbReference type="ARBA" id="ARBA00016549"/>
    </source>
</evidence>
<dbReference type="GO" id="GO:0008948">
    <property type="term" value="F:oxaloacetate decarboxylase activity"/>
    <property type="evidence" value="ECO:0007669"/>
    <property type="project" value="UniProtKB-EC"/>
</dbReference>
<evidence type="ECO:0000256" key="12">
    <source>
        <dbReference type="PIRSR" id="PIRSR605493-1"/>
    </source>
</evidence>